<dbReference type="RefSeq" id="WP_369667280.1">
    <property type="nucleotide sequence ID" value="NZ_JBDKXB010000013.1"/>
</dbReference>
<dbReference type="EMBL" id="JBDKXB010000013">
    <property type="protein sequence ID" value="MEY6432894.1"/>
    <property type="molecule type" value="Genomic_DNA"/>
</dbReference>
<reference evidence="1 2" key="1">
    <citation type="submission" date="2024-05" db="EMBL/GenBank/DDBJ databases">
        <title>Genome Sequence and Characterization of the New Strain Purple Sulfur Bacterium of Genus Thioalkalicoccus.</title>
        <authorList>
            <person name="Bryantseva I.A."/>
            <person name="Kyndt J.A."/>
            <person name="Imhoff J.F."/>
        </authorList>
    </citation>
    <scope>NUCLEOTIDE SEQUENCE [LARGE SCALE GENOMIC DNA]</scope>
    <source>
        <strain evidence="1 2">Um2</strain>
    </source>
</reference>
<dbReference type="Pfam" id="PF07509">
    <property type="entry name" value="DUF1523"/>
    <property type="match status" value="1"/>
</dbReference>
<name>A0ABV4BGI9_9GAMM</name>
<comment type="caution">
    <text evidence="1">The sequence shown here is derived from an EMBL/GenBank/DDBJ whole genome shotgun (WGS) entry which is preliminary data.</text>
</comment>
<accession>A0ABV4BGI9</accession>
<protein>
    <submittedName>
        <fullName evidence="1">DUF1523 family protein</fullName>
    </submittedName>
</protein>
<sequence>MKQKLTIALATIVVIALVFAYFRIGPRSWDVQITGVTGDGRAIQYRIETLRSGTTDSLVFRNEDAGFWPPYFKFDSADVQSDASRVARHCPEEAVKVHGYSMRIPLLNMFPNVRFIDAPERCLTASSPASSEEHAVPMSPDRR</sequence>
<dbReference type="InterPro" id="IPR011088">
    <property type="entry name" value="Phage_phiNM3_A0EWY4"/>
</dbReference>
<evidence type="ECO:0000313" key="2">
    <source>
        <dbReference type="Proteomes" id="UP001564408"/>
    </source>
</evidence>
<organism evidence="1 2">
    <name type="scientific">Thioalkalicoccus limnaeus</name>
    <dbReference type="NCBI Taxonomy" id="120681"/>
    <lineage>
        <taxon>Bacteria</taxon>
        <taxon>Pseudomonadati</taxon>
        <taxon>Pseudomonadota</taxon>
        <taxon>Gammaproteobacteria</taxon>
        <taxon>Chromatiales</taxon>
        <taxon>Chromatiaceae</taxon>
        <taxon>Thioalkalicoccus</taxon>
    </lineage>
</organism>
<gene>
    <name evidence="1" type="ORF">ABC977_10785</name>
</gene>
<evidence type="ECO:0000313" key="1">
    <source>
        <dbReference type="EMBL" id="MEY6432894.1"/>
    </source>
</evidence>
<keyword evidence="2" id="KW-1185">Reference proteome</keyword>
<proteinExistence type="predicted"/>
<dbReference type="Proteomes" id="UP001564408">
    <property type="component" value="Unassembled WGS sequence"/>
</dbReference>